<accession>A0A838ADM0</accession>
<dbReference type="EMBL" id="JACCKD010000006">
    <property type="protein sequence ID" value="MBA0127287.1"/>
    <property type="molecule type" value="Genomic_DNA"/>
</dbReference>
<feature type="region of interest" description="Disordered" evidence="1">
    <location>
        <begin position="211"/>
        <end position="231"/>
    </location>
</feature>
<proteinExistence type="predicted"/>
<keyword evidence="2" id="KW-1133">Transmembrane helix</keyword>
<protein>
    <submittedName>
        <fullName evidence="3">Uncharacterized protein</fullName>
    </submittedName>
</protein>
<gene>
    <name evidence="3" type="ORF">H0B56_17185</name>
</gene>
<keyword evidence="2" id="KW-0472">Membrane</keyword>
<sequence>MPSTLTGLLLFVVLLLPGFIFATALRRERPEQRPSPLHETAAIALASVLSELIVLGIFAVIHVLAPEWTPNIRQLIAAPQRYLATSYLLMFTWMVILLVAACATAWIAAILARRRPVHPSGGSAWWLLFETFGRDRDRHVGVMLDDGSYLHGTLSSFNQSEADTADRDLVLMTPITYRPSGAAETTELDCGAACVSARHIVAMTVAYVPRPATSQSSDSETEVAETAASPD</sequence>
<feature type="transmembrane region" description="Helical" evidence="2">
    <location>
        <begin position="41"/>
        <end position="65"/>
    </location>
</feature>
<dbReference type="InterPro" id="IPR045919">
    <property type="entry name" value="DUF6338"/>
</dbReference>
<name>A0A838ADM0_9PSEU</name>
<evidence type="ECO:0000313" key="3">
    <source>
        <dbReference type="EMBL" id="MBA0127287.1"/>
    </source>
</evidence>
<dbReference type="AlphaFoldDB" id="A0A838ADM0"/>
<keyword evidence="4" id="KW-1185">Reference proteome</keyword>
<evidence type="ECO:0000256" key="2">
    <source>
        <dbReference type="SAM" id="Phobius"/>
    </source>
</evidence>
<organism evidence="3 4">
    <name type="scientific">Haloechinothrix aidingensis</name>
    <dbReference type="NCBI Taxonomy" id="2752311"/>
    <lineage>
        <taxon>Bacteria</taxon>
        <taxon>Bacillati</taxon>
        <taxon>Actinomycetota</taxon>
        <taxon>Actinomycetes</taxon>
        <taxon>Pseudonocardiales</taxon>
        <taxon>Pseudonocardiaceae</taxon>
        <taxon>Haloechinothrix</taxon>
    </lineage>
</organism>
<dbReference type="RefSeq" id="WP_180894104.1">
    <property type="nucleotide sequence ID" value="NZ_JACCKD010000006.1"/>
</dbReference>
<dbReference type="Proteomes" id="UP000582974">
    <property type="component" value="Unassembled WGS sequence"/>
</dbReference>
<keyword evidence="2" id="KW-0812">Transmembrane</keyword>
<evidence type="ECO:0000256" key="1">
    <source>
        <dbReference type="SAM" id="MobiDB-lite"/>
    </source>
</evidence>
<feature type="transmembrane region" description="Helical" evidence="2">
    <location>
        <begin position="86"/>
        <end position="111"/>
    </location>
</feature>
<evidence type="ECO:0000313" key="4">
    <source>
        <dbReference type="Proteomes" id="UP000582974"/>
    </source>
</evidence>
<dbReference type="Pfam" id="PF19865">
    <property type="entry name" value="DUF6338"/>
    <property type="match status" value="1"/>
</dbReference>
<comment type="caution">
    <text evidence="3">The sequence shown here is derived from an EMBL/GenBank/DDBJ whole genome shotgun (WGS) entry which is preliminary data.</text>
</comment>
<reference evidence="3 4" key="1">
    <citation type="submission" date="2020-07" db="EMBL/GenBank/DDBJ databases">
        <title>Genome of Haloechinothrix sp.</title>
        <authorList>
            <person name="Tang S.-K."/>
            <person name="Yang L."/>
            <person name="Zhu W.-Y."/>
        </authorList>
    </citation>
    <scope>NUCLEOTIDE SEQUENCE [LARGE SCALE GENOMIC DNA]</scope>
    <source>
        <strain evidence="3 4">YIM 98757</strain>
    </source>
</reference>